<name>A0A2S9Q345_9ACTN</name>
<feature type="domain" description="HTH cro/C1-type" evidence="1">
    <location>
        <begin position="19"/>
        <end position="74"/>
    </location>
</feature>
<dbReference type="SUPFAM" id="SSF47413">
    <property type="entry name" value="lambda repressor-like DNA-binding domains"/>
    <property type="match status" value="1"/>
</dbReference>
<dbReference type="CDD" id="cd00093">
    <property type="entry name" value="HTH_XRE"/>
    <property type="match status" value="1"/>
</dbReference>
<dbReference type="EMBL" id="PVLV01000007">
    <property type="protein sequence ID" value="PRH81089.1"/>
    <property type="molecule type" value="Genomic_DNA"/>
</dbReference>
<dbReference type="GO" id="GO:0003677">
    <property type="term" value="F:DNA binding"/>
    <property type="evidence" value="ECO:0007669"/>
    <property type="project" value="InterPro"/>
</dbReference>
<keyword evidence="3" id="KW-1185">Reference proteome</keyword>
<dbReference type="Gene3D" id="1.10.260.40">
    <property type="entry name" value="lambda repressor-like DNA-binding domains"/>
    <property type="match status" value="1"/>
</dbReference>
<dbReference type="OrthoDB" id="4115547at2"/>
<sequence length="281" mass="31560">MTQKRATPSIKRRRVGAQLRQWREAVEMPSGDVARAMGWSQPRFSRVERGYYRIGRDDVLDLCKKIGVDDPKGVEEVARVAEEPAGKGWWASYADKVSEAYLDFVELEAEAETIRIVHPKVIPGLVQSPLYVREMHSRARSNDSESLIAIRLARQEVLSRAKFHGVIPESAFHAEFESSPGLMEDQLRKLIAATKMENVTLQILPLKAHPSIGSNGAMTILTFWHPWTPVASIDNPMGGSHTYDPAQVAYLEAEFERISSAALPVDQSRDLLNEYLEGLHK</sequence>
<evidence type="ECO:0000313" key="2">
    <source>
        <dbReference type="EMBL" id="PRH81089.1"/>
    </source>
</evidence>
<evidence type="ECO:0000259" key="1">
    <source>
        <dbReference type="PROSITE" id="PS50943"/>
    </source>
</evidence>
<dbReference type="PROSITE" id="PS50943">
    <property type="entry name" value="HTH_CROC1"/>
    <property type="match status" value="1"/>
</dbReference>
<evidence type="ECO:0000313" key="3">
    <source>
        <dbReference type="Proteomes" id="UP000239322"/>
    </source>
</evidence>
<comment type="caution">
    <text evidence="2">The sequence shown here is derived from an EMBL/GenBank/DDBJ whole genome shotgun (WGS) entry which is preliminary data.</text>
</comment>
<dbReference type="Pfam" id="PF13560">
    <property type="entry name" value="HTH_31"/>
    <property type="match status" value="1"/>
</dbReference>
<dbReference type="Proteomes" id="UP000239322">
    <property type="component" value="Unassembled WGS sequence"/>
</dbReference>
<accession>A0A2S9Q345</accession>
<dbReference type="InterPro" id="IPR043917">
    <property type="entry name" value="DUF5753"/>
</dbReference>
<organism evidence="2 3">
    <name type="scientific">Streptomyces solincola</name>
    <dbReference type="NCBI Taxonomy" id="2100817"/>
    <lineage>
        <taxon>Bacteria</taxon>
        <taxon>Bacillati</taxon>
        <taxon>Actinomycetota</taxon>
        <taxon>Actinomycetes</taxon>
        <taxon>Kitasatosporales</taxon>
        <taxon>Streptomycetaceae</taxon>
        <taxon>Streptomyces</taxon>
    </lineage>
</organism>
<dbReference type="Pfam" id="PF19054">
    <property type="entry name" value="DUF5753"/>
    <property type="match status" value="1"/>
</dbReference>
<proteinExistence type="predicted"/>
<gene>
    <name evidence="2" type="ORF">C6N75_00655</name>
</gene>
<dbReference type="RefSeq" id="WP_105866855.1">
    <property type="nucleotide sequence ID" value="NZ_PVLV01000007.1"/>
</dbReference>
<dbReference type="InterPro" id="IPR010982">
    <property type="entry name" value="Lambda_DNA-bd_dom_sf"/>
</dbReference>
<dbReference type="AlphaFoldDB" id="A0A2S9Q345"/>
<dbReference type="SMART" id="SM00530">
    <property type="entry name" value="HTH_XRE"/>
    <property type="match status" value="1"/>
</dbReference>
<protein>
    <submittedName>
        <fullName evidence="2">XRE family transcriptional regulator</fullName>
    </submittedName>
</protein>
<reference evidence="2 3" key="1">
    <citation type="submission" date="2018-03" db="EMBL/GenBank/DDBJ databases">
        <title>Novel Streptomyces sp. from soil.</title>
        <authorList>
            <person name="Tan G.Y.A."/>
            <person name="Lee Z.Y."/>
        </authorList>
    </citation>
    <scope>NUCLEOTIDE SEQUENCE [LARGE SCALE GENOMIC DNA]</scope>
    <source>
        <strain evidence="2 3">ST5x</strain>
    </source>
</reference>
<dbReference type="InterPro" id="IPR001387">
    <property type="entry name" value="Cro/C1-type_HTH"/>
</dbReference>